<accession>A0A385E8V9</accession>
<evidence type="ECO:0000313" key="1">
    <source>
        <dbReference type="EMBL" id="AXQ68243.1"/>
    </source>
</evidence>
<keyword evidence="2" id="KW-1185">Reference proteome</keyword>
<reference evidence="1 2" key="1">
    <citation type="submission" date="2018-07" db="EMBL/GenBank/DDBJ databases">
        <title>Giant CbK-like Caulobacter bacteriophages have genetically divergent genomes.</title>
        <authorList>
            <person name="Wilson K.M."/>
            <person name="Ely B."/>
        </authorList>
    </citation>
    <scope>NUCLEOTIDE SEQUENCE [LARGE SCALE GENOMIC DNA]</scope>
</reference>
<proteinExistence type="predicted"/>
<evidence type="ECO:0000313" key="2">
    <source>
        <dbReference type="Proteomes" id="UP000258997"/>
    </source>
</evidence>
<name>A0A385E8V9_9CAUD</name>
<gene>
    <name evidence="1" type="ORF">CcrBL10_gp039</name>
</gene>
<sequence length="65" mass="7565">MNRDGILIKTWEVHCRACQQPNLGIRGDNTAAQVQLRKEGWRIRGERWVCGDCVDHVPMGHRWPI</sequence>
<organism evidence="1 2">
    <name type="scientific">Caulobacter phage CcrBL10</name>
    <dbReference type="NCBI Taxonomy" id="2283269"/>
    <lineage>
        <taxon>Viruses</taxon>
        <taxon>Duplodnaviria</taxon>
        <taxon>Heunggongvirae</taxon>
        <taxon>Uroviricota</taxon>
        <taxon>Caudoviricetes</taxon>
        <taxon>Jeanschmidtviridae</taxon>
        <taxon>Poindextervirus</taxon>
        <taxon>Poindextervirus BL10</taxon>
    </lineage>
</organism>
<protein>
    <submittedName>
        <fullName evidence="1">Uncharacterized protein</fullName>
    </submittedName>
</protein>
<dbReference type="EMBL" id="MH588544">
    <property type="protein sequence ID" value="AXQ68243.1"/>
    <property type="molecule type" value="Genomic_DNA"/>
</dbReference>
<dbReference type="Proteomes" id="UP000258997">
    <property type="component" value="Segment"/>
</dbReference>